<feature type="transmembrane region" description="Helical" evidence="12">
    <location>
        <begin position="314"/>
        <end position="335"/>
    </location>
</feature>
<comment type="similarity">
    <text evidence="2">Belongs to the otopetrin family.</text>
</comment>
<comment type="subcellular location">
    <subcellularLocation>
        <location evidence="1">Cell membrane</location>
        <topology evidence="1">Multi-pass membrane protein</topology>
    </subcellularLocation>
</comment>
<feature type="region of interest" description="Disordered" evidence="11">
    <location>
        <begin position="56"/>
        <end position="83"/>
    </location>
</feature>
<feature type="transmembrane region" description="Helical" evidence="12">
    <location>
        <begin position="679"/>
        <end position="698"/>
    </location>
</feature>
<dbReference type="STRING" id="32264.T1K999"/>
<keyword evidence="5 12" id="KW-0812">Transmembrane</keyword>
<dbReference type="PANTHER" id="PTHR21522:SF61">
    <property type="entry name" value="PROTON CHANNEL OTOPLC"/>
    <property type="match status" value="1"/>
</dbReference>
<keyword evidence="4" id="KW-1003">Cell membrane</keyword>
<feature type="region of interest" description="Disordered" evidence="11">
    <location>
        <begin position="422"/>
        <end position="441"/>
    </location>
</feature>
<evidence type="ECO:0000256" key="3">
    <source>
        <dbReference type="ARBA" id="ARBA00022448"/>
    </source>
</evidence>
<reference evidence="14" key="1">
    <citation type="submission" date="2011-08" db="EMBL/GenBank/DDBJ databases">
        <authorList>
            <person name="Rombauts S."/>
        </authorList>
    </citation>
    <scope>NUCLEOTIDE SEQUENCE</scope>
    <source>
        <strain evidence="14">London</strain>
    </source>
</reference>
<dbReference type="GO" id="GO:0015252">
    <property type="term" value="F:proton channel activity"/>
    <property type="evidence" value="ECO:0007669"/>
    <property type="project" value="InterPro"/>
</dbReference>
<dbReference type="EnsemblMetazoa" id="tetur07g04180.1">
    <property type="protein sequence ID" value="tetur07g04180.1"/>
    <property type="gene ID" value="tetur07g04180"/>
</dbReference>
<accession>T1K999</accession>
<feature type="transmembrane region" description="Helical" evidence="12">
    <location>
        <begin position="606"/>
        <end position="626"/>
    </location>
</feature>
<sequence>MSICKPSVHQYRVTLSNLSCIDGMPMTSGRKDATFYLGDENCPLNKSDDIETAIQFKPSSRGSPSTGTGTLQSTDYSGRPPLYSELNRSTVGRGIINCTSGASFGVSSVANGGGSTTGGCRRNASSGGVGVVSGHKKYRRAVHSSRFNNHSDAFDGLVFVLSAIYSKMIVIIGLCFPMAEVISHRIPIGWYEGFYLYLYLGSIMFLILIYLFRETSKRKKSSLMIRAKTFFLWSNVEAGGNGNDTTGTGRGDTKLQSSSTNSSLSEDEISGPVHFGSFYLRLGAVAFGIGSMIYSGLEFGQYFELESKEQCYSFLYGFTPTAHMTFTFFQLYFIFMNSKAFISKHNYIARFGLMHMIATNLCVWLHVLIQETKHQIMIILNPNATSREIFLPDYELTSFGFAVEDDKHNPFMTADGSFAPFPPPASSPSSPSSSHSSSLSNSLGEDILYSGASSSYASPHSSSPSASSLSSSVIHHLSKRSIDDHEIFTTHGVCRRSNVIGELVQDASQFLFPCTIEYSLICAAILYIMWKHTDSSSLNTDRLRHRSAQSTSTVNHHQRHYYQVDCAKAHKGLFCGIFLLVVCIISLILFFVLIKKPNYRHLGVLQAHIVEIAVYGINAVACMIAIFQIRKLNYNPHRNVELDNILLIVAQTGLYVFNMFSLIGAQFLNTSVNRNTQLVKVNAVACLVQSTLQTVFILDATRRYASTPEQVRRKPAREMITFLLVCNFAMWAINTLETRRADSNPVQMTFYGFWAWTIITHVTTPLTIFFRFHSTVCLCDIWKRTYKVKQEFI</sequence>
<keyword evidence="14" id="KW-1185">Reference proteome</keyword>
<evidence type="ECO:0000256" key="9">
    <source>
        <dbReference type="ARBA" id="ARBA00023136"/>
    </source>
</evidence>
<feature type="transmembrane region" description="Helical" evidence="12">
    <location>
        <begin position="347"/>
        <end position="369"/>
    </location>
</feature>
<name>T1K999_TETUR</name>
<protein>
    <recommendedName>
        <fullName evidence="15">Otopetrin</fullName>
    </recommendedName>
</protein>
<dbReference type="EMBL" id="CAEY01001890">
    <property type="status" value="NOT_ANNOTATED_CDS"/>
    <property type="molecule type" value="Genomic_DNA"/>
</dbReference>
<keyword evidence="3" id="KW-0813">Transport</keyword>
<feature type="compositionally biased region" description="Low complexity" evidence="11">
    <location>
        <begin position="58"/>
        <end position="70"/>
    </location>
</feature>
<dbReference type="AlphaFoldDB" id="T1K999"/>
<evidence type="ECO:0000313" key="13">
    <source>
        <dbReference type="EnsemblMetazoa" id="tetur07g04180.1"/>
    </source>
</evidence>
<evidence type="ECO:0000313" key="14">
    <source>
        <dbReference type="Proteomes" id="UP000015104"/>
    </source>
</evidence>
<evidence type="ECO:0000256" key="11">
    <source>
        <dbReference type="SAM" id="MobiDB-lite"/>
    </source>
</evidence>
<feature type="transmembrane region" description="Helical" evidence="12">
    <location>
        <begin position="748"/>
        <end position="770"/>
    </location>
</feature>
<feature type="transmembrane region" description="Helical" evidence="12">
    <location>
        <begin position="719"/>
        <end position="736"/>
    </location>
</feature>
<dbReference type="Proteomes" id="UP000015104">
    <property type="component" value="Unassembled WGS sequence"/>
</dbReference>
<feature type="region of interest" description="Disordered" evidence="11">
    <location>
        <begin position="242"/>
        <end position="267"/>
    </location>
</feature>
<evidence type="ECO:0000256" key="6">
    <source>
        <dbReference type="ARBA" id="ARBA00022781"/>
    </source>
</evidence>
<evidence type="ECO:0000256" key="1">
    <source>
        <dbReference type="ARBA" id="ARBA00004651"/>
    </source>
</evidence>
<feature type="transmembrane region" description="Helical" evidence="12">
    <location>
        <begin position="573"/>
        <end position="594"/>
    </location>
</feature>
<evidence type="ECO:0000256" key="4">
    <source>
        <dbReference type="ARBA" id="ARBA00022475"/>
    </source>
</evidence>
<feature type="compositionally biased region" description="Low complexity" evidence="11">
    <location>
        <begin position="427"/>
        <end position="441"/>
    </location>
</feature>
<feature type="transmembrane region" description="Helical" evidence="12">
    <location>
        <begin position="156"/>
        <end position="179"/>
    </location>
</feature>
<proteinExistence type="inferred from homology"/>
<feature type="transmembrane region" description="Helical" evidence="12">
    <location>
        <begin position="510"/>
        <end position="530"/>
    </location>
</feature>
<dbReference type="InterPro" id="IPR004878">
    <property type="entry name" value="Otopetrin"/>
</dbReference>
<organism evidence="13 14">
    <name type="scientific">Tetranychus urticae</name>
    <name type="common">Two-spotted spider mite</name>
    <dbReference type="NCBI Taxonomy" id="32264"/>
    <lineage>
        <taxon>Eukaryota</taxon>
        <taxon>Metazoa</taxon>
        <taxon>Ecdysozoa</taxon>
        <taxon>Arthropoda</taxon>
        <taxon>Chelicerata</taxon>
        <taxon>Arachnida</taxon>
        <taxon>Acari</taxon>
        <taxon>Acariformes</taxon>
        <taxon>Trombidiformes</taxon>
        <taxon>Prostigmata</taxon>
        <taxon>Eleutherengona</taxon>
        <taxon>Raphignathae</taxon>
        <taxon>Tetranychoidea</taxon>
        <taxon>Tetranychidae</taxon>
        <taxon>Tetranychus</taxon>
    </lineage>
</organism>
<keyword evidence="7 12" id="KW-1133">Transmembrane helix</keyword>
<dbReference type="Pfam" id="PF03189">
    <property type="entry name" value="Otopetrin"/>
    <property type="match status" value="1"/>
</dbReference>
<evidence type="ECO:0000256" key="8">
    <source>
        <dbReference type="ARBA" id="ARBA00023065"/>
    </source>
</evidence>
<feature type="transmembrane region" description="Helical" evidence="12">
    <location>
        <begin position="194"/>
        <end position="212"/>
    </location>
</feature>
<dbReference type="HOGENOM" id="CLU_011508_0_1_1"/>
<evidence type="ECO:0000256" key="7">
    <source>
        <dbReference type="ARBA" id="ARBA00022989"/>
    </source>
</evidence>
<dbReference type="GO" id="GO:0005886">
    <property type="term" value="C:plasma membrane"/>
    <property type="evidence" value="ECO:0007669"/>
    <property type="project" value="UniProtKB-SubCell"/>
</dbReference>
<evidence type="ECO:0000256" key="10">
    <source>
        <dbReference type="ARBA" id="ARBA00023303"/>
    </source>
</evidence>
<evidence type="ECO:0000256" key="2">
    <source>
        <dbReference type="ARBA" id="ARBA00006513"/>
    </source>
</evidence>
<keyword evidence="6" id="KW-0375">Hydrogen ion transport</keyword>
<keyword evidence="8" id="KW-0406">Ion transport</keyword>
<keyword evidence="9 12" id="KW-0472">Membrane</keyword>
<reference evidence="13" key="2">
    <citation type="submission" date="2015-06" db="UniProtKB">
        <authorList>
            <consortium name="EnsemblMetazoa"/>
        </authorList>
    </citation>
    <scope>IDENTIFICATION</scope>
</reference>
<feature type="transmembrane region" description="Helical" evidence="12">
    <location>
        <begin position="278"/>
        <end position="294"/>
    </location>
</feature>
<dbReference type="PANTHER" id="PTHR21522">
    <property type="entry name" value="PROTON CHANNEL OTOP"/>
    <property type="match status" value="1"/>
</dbReference>
<keyword evidence="10" id="KW-0407">Ion channel</keyword>
<dbReference type="eggNOG" id="KOG4740">
    <property type="taxonomic scope" value="Eukaryota"/>
</dbReference>
<evidence type="ECO:0000256" key="12">
    <source>
        <dbReference type="SAM" id="Phobius"/>
    </source>
</evidence>
<evidence type="ECO:0008006" key="15">
    <source>
        <dbReference type="Google" id="ProtNLM"/>
    </source>
</evidence>
<evidence type="ECO:0000256" key="5">
    <source>
        <dbReference type="ARBA" id="ARBA00022692"/>
    </source>
</evidence>
<feature type="transmembrane region" description="Helical" evidence="12">
    <location>
        <begin position="646"/>
        <end position="667"/>
    </location>
</feature>